<evidence type="ECO:0000256" key="2">
    <source>
        <dbReference type="ARBA" id="ARBA00022840"/>
    </source>
</evidence>
<name>A0A4R2BVQ1_SHIGR</name>
<dbReference type="RefSeq" id="WP_133037180.1">
    <property type="nucleotide sequence ID" value="NZ_BAABEI010000001.1"/>
</dbReference>
<feature type="domain" description="ABC transporter" evidence="3">
    <location>
        <begin position="5"/>
        <end position="231"/>
    </location>
</feature>
<dbReference type="PROSITE" id="PS50893">
    <property type="entry name" value="ABC_TRANSPORTER_2"/>
    <property type="match status" value="1"/>
</dbReference>
<dbReference type="AlphaFoldDB" id="A0A4R2BVQ1"/>
<dbReference type="SUPFAM" id="SSF52540">
    <property type="entry name" value="P-loop containing nucleoside triphosphate hydrolases"/>
    <property type="match status" value="1"/>
</dbReference>
<keyword evidence="5" id="KW-1185">Reference proteome</keyword>
<proteinExistence type="predicted"/>
<organism evidence="4 5">
    <name type="scientific">Shinella granuli</name>
    <dbReference type="NCBI Taxonomy" id="323621"/>
    <lineage>
        <taxon>Bacteria</taxon>
        <taxon>Pseudomonadati</taxon>
        <taxon>Pseudomonadota</taxon>
        <taxon>Alphaproteobacteria</taxon>
        <taxon>Hyphomicrobiales</taxon>
        <taxon>Rhizobiaceae</taxon>
        <taxon>Shinella</taxon>
    </lineage>
</organism>
<evidence type="ECO:0000259" key="3">
    <source>
        <dbReference type="PROSITE" id="PS50893"/>
    </source>
</evidence>
<dbReference type="SMART" id="SM00382">
    <property type="entry name" value="AAA"/>
    <property type="match status" value="1"/>
</dbReference>
<dbReference type="InterPro" id="IPR027417">
    <property type="entry name" value="P-loop_NTPase"/>
</dbReference>
<dbReference type="Proteomes" id="UP000295351">
    <property type="component" value="Unassembled WGS sequence"/>
</dbReference>
<gene>
    <name evidence="4" type="ORF">EV665_1584</name>
</gene>
<dbReference type="GO" id="GO:0005524">
    <property type="term" value="F:ATP binding"/>
    <property type="evidence" value="ECO:0007669"/>
    <property type="project" value="UniProtKB-KW"/>
</dbReference>
<dbReference type="CDD" id="cd03214">
    <property type="entry name" value="ABC_Iron-Siderophores_B12_Hemin"/>
    <property type="match status" value="1"/>
</dbReference>
<reference evidence="4 5" key="1">
    <citation type="submission" date="2019-03" db="EMBL/GenBank/DDBJ databases">
        <title>Genomic Encyclopedia of Type Strains, Phase IV (KMG-IV): sequencing the most valuable type-strain genomes for metagenomic binning, comparative biology and taxonomic classification.</title>
        <authorList>
            <person name="Goeker M."/>
        </authorList>
    </citation>
    <scope>NUCLEOTIDE SEQUENCE [LARGE SCALE GENOMIC DNA]</scope>
    <source>
        <strain evidence="4 5">DSM 18401</strain>
    </source>
</reference>
<accession>A0A4R2BVQ1</accession>
<keyword evidence="1" id="KW-0547">Nucleotide-binding</keyword>
<comment type="caution">
    <text evidence="4">The sequence shown here is derived from an EMBL/GenBank/DDBJ whole genome shotgun (WGS) entry which is preliminary data.</text>
</comment>
<dbReference type="InterPro" id="IPR003593">
    <property type="entry name" value="AAA+_ATPase"/>
</dbReference>
<dbReference type="GO" id="GO:0016887">
    <property type="term" value="F:ATP hydrolysis activity"/>
    <property type="evidence" value="ECO:0007669"/>
    <property type="project" value="InterPro"/>
</dbReference>
<protein>
    <submittedName>
        <fullName evidence="4">Iron complex transport system ATP-binding protein</fullName>
    </submittedName>
</protein>
<evidence type="ECO:0000313" key="5">
    <source>
        <dbReference type="Proteomes" id="UP000295351"/>
    </source>
</evidence>
<dbReference type="PANTHER" id="PTHR42794:SF2">
    <property type="entry name" value="ABC TRANSPORTER ATP-BINDING PROTEIN"/>
    <property type="match status" value="1"/>
</dbReference>
<dbReference type="PANTHER" id="PTHR42794">
    <property type="entry name" value="HEMIN IMPORT ATP-BINDING PROTEIN HMUV"/>
    <property type="match status" value="1"/>
</dbReference>
<dbReference type="InterPro" id="IPR003439">
    <property type="entry name" value="ABC_transporter-like_ATP-bd"/>
</dbReference>
<dbReference type="EMBL" id="SLVX01000058">
    <property type="protein sequence ID" value="TCN31095.1"/>
    <property type="molecule type" value="Genomic_DNA"/>
</dbReference>
<keyword evidence="2 4" id="KW-0067">ATP-binding</keyword>
<sequence length="261" mass="28162">MMARLVLRDVDVQHGRTRILFGVSASIAAGQIVGLIGPNGAGKSTLLNAIAGQLSAKGKILWSGKPVDARDIGFMPQHCQVRAELSVLEVILLGRHEQLGWRIADDTVNAASRILAFFEISDLAARSMQTLSGGQQQLVLLAQRLLREPQLLLLDEATSALDVRHQMHVLKLLKDYVARTGALVLVAVHDLNLAARHCETVMLLNGGRLVAHGAFQKVITPDILRSVYGIEAEFIPSQSGTPVILPLSPTSVEANPMEKSP</sequence>
<evidence type="ECO:0000313" key="4">
    <source>
        <dbReference type="EMBL" id="TCN31095.1"/>
    </source>
</evidence>
<evidence type="ECO:0000256" key="1">
    <source>
        <dbReference type="ARBA" id="ARBA00022741"/>
    </source>
</evidence>
<dbReference type="Gene3D" id="3.40.50.300">
    <property type="entry name" value="P-loop containing nucleotide triphosphate hydrolases"/>
    <property type="match status" value="1"/>
</dbReference>
<dbReference type="Pfam" id="PF00005">
    <property type="entry name" value="ABC_tran"/>
    <property type="match status" value="1"/>
</dbReference>